<evidence type="ECO:0000259" key="2">
    <source>
        <dbReference type="Pfam" id="PF00561"/>
    </source>
</evidence>
<feature type="signal peptide" evidence="1">
    <location>
        <begin position="1"/>
        <end position="21"/>
    </location>
</feature>
<keyword evidence="3" id="KW-0378">Hydrolase</keyword>
<proteinExistence type="predicted"/>
<dbReference type="RefSeq" id="WP_118423643.1">
    <property type="nucleotide sequence ID" value="NZ_QRPE01000041.1"/>
</dbReference>
<dbReference type="Pfam" id="PF00561">
    <property type="entry name" value="Abhydrolase_1"/>
    <property type="match status" value="1"/>
</dbReference>
<dbReference type="Gene3D" id="3.40.50.1820">
    <property type="entry name" value="alpha/beta hydrolase"/>
    <property type="match status" value="1"/>
</dbReference>
<protein>
    <submittedName>
        <fullName evidence="3">Alpha/beta hydrolase</fullName>
    </submittedName>
</protein>
<dbReference type="Proteomes" id="UP000285013">
    <property type="component" value="Unassembled WGS sequence"/>
</dbReference>
<dbReference type="InterPro" id="IPR029058">
    <property type="entry name" value="AB_hydrolase_fold"/>
</dbReference>
<evidence type="ECO:0000256" key="1">
    <source>
        <dbReference type="SAM" id="SignalP"/>
    </source>
</evidence>
<dbReference type="GO" id="GO:0016020">
    <property type="term" value="C:membrane"/>
    <property type="evidence" value="ECO:0007669"/>
    <property type="project" value="TreeGrafter"/>
</dbReference>
<comment type="caution">
    <text evidence="3">The sequence shown here is derived from an EMBL/GenBank/DDBJ whole genome shotgun (WGS) entry which is preliminary data.</text>
</comment>
<name>A0A415MW17_9BACE</name>
<dbReference type="PANTHER" id="PTHR43798">
    <property type="entry name" value="MONOACYLGLYCEROL LIPASE"/>
    <property type="match status" value="1"/>
</dbReference>
<dbReference type="InterPro" id="IPR050266">
    <property type="entry name" value="AB_hydrolase_sf"/>
</dbReference>
<dbReference type="SUPFAM" id="SSF53474">
    <property type="entry name" value="alpha/beta-Hydrolases"/>
    <property type="match status" value="1"/>
</dbReference>
<accession>A0A415MW17</accession>
<gene>
    <name evidence="3" type="ORF">DWZ95_22205</name>
</gene>
<dbReference type="PRINTS" id="PR00111">
    <property type="entry name" value="ABHYDROLASE"/>
</dbReference>
<dbReference type="EMBL" id="QRPE01000041">
    <property type="protein sequence ID" value="RHL86141.1"/>
    <property type="molecule type" value="Genomic_DNA"/>
</dbReference>
<organism evidence="3 4">
    <name type="scientific">Bacteroides intestinalis</name>
    <dbReference type="NCBI Taxonomy" id="329854"/>
    <lineage>
        <taxon>Bacteria</taxon>
        <taxon>Pseudomonadati</taxon>
        <taxon>Bacteroidota</taxon>
        <taxon>Bacteroidia</taxon>
        <taxon>Bacteroidales</taxon>
        <taxon>Bacteroidaceae</taxon>
        <taxon>Bacteroides</taxon>
    </lineage>
</organism>
<evidence type="ECO:0000313" key="3">
    <source>
        <dbReference type="EMBL" id="RHL86141.1"/>
    </source>
</evidence>
<dbReference type="GO" id="GO:0016787">
    <property type="term" value="F:hydrolase activity"/>
    <property type="evidence" value="ECO:0007669"/>
    <property type="project" value="UniProtKB-KW"/>
</dbReference>
<feature type="domain" description="AB hydrolase-1" evidence="2">
    <location>
        <begin position="37"/>
        <end position="226"/>
    </location>
</feature>
<evidence type="ECO:0000313" key="4">
    <source>
        <dbReference type="Proteomes" id="UP000285013"/>
    </source>
</evidence>
<keyword evidence="1" id="KW-0732">Signal</keyword>
<reference evidence="3 4" key="1">
    <citation type="submission" date="2018-08" db="EMBL/GenBank/DDBJ databases">
        <title>A genome reference for cultivated species of the human gut microbiota.</title>
        <authorList>
            <person name="Zou Y."/>
            <person name="Xue W."/>
            <person name="Luo G."/>
        </authorList>
    </citation>
    <scope>NUCLEOTIDE SEQUENCE [LARGE SCALE GENOMIC DNA]</scope>
    <source>
        <strain evidence="3 4">AF36-16BH</strain>
    </source>
</reference>
<dbReference type="PANTHER" id="PTHR43798:SF33">
    <property type="entry name" value="HYDROLASE, PUTATIVE (AFU_ORTHOLOGUE AFUA_2G14860)-RELATED"/>
    <property type="match status" value="1"/>
</dbReference>
<dbReference type="InterPro" id="IPR000073">
    <property type="entry name" value="AB_hydrolase_1"/>
</dbReference>
<feature type="chain" id="PRO_5019345040" evidence="1">
    <location>
        <begin position="22"/>
        <end position="280"/>
    </location>
</feature>
<sequence>MAMKRLLLTLMLLGTSLLIFAQDYPFSVVKSGTEKQAVIFIPGFACSGDVWTETVSVLKDSYTCYVLTMAGFSGVAPEECPSFERWKTQIAKFIKEERIEKPILVGHSMGGGLTLAIAAEFPELIGKIVIVDALPCLMALTVPDFKSAPDNDCTDLIDRITAMDEEQFVQMQRMSAATLTTDSLRFAEIVNWGLASDRKTYAKLFCDFSNTDLRECIKNIVVPSLVLLEPYFKHIDTVIKNQYKNLSVAQIRYADKGLHFVMFDDREWFIHQICEFIKER</sequence>
<dbReference type="AlphaFoldDB" id="A0A415MW17"/>